<sequence>MGDIVRKTGGLIVAAGQFPKKSKLDPLYKIGSITVIRREVLTFQIAGLFPIVVVVGYHAEDIEHQLSDYGVIFIRNEDYENTKKFDSVKMGLKYMKDRCDKIVYTPVNVPMVTPDTIQKMVQLDKSLIVPSYHGHTGRPVLLDRRILPDIINYEGPGGLKGAIDNFSDVRTFMEVEDEGVIHTTDDIKRLEQLVPEYNKQIAHPFLRINLERESMFFDARSRLLLVQIQETHSVREACSRMAVSYSKAWTMLNKLEDELGYAVVERIHGGHRGGNTYLTKKGEEFLERYIEFENNVRRYTEEEYKRLF</sequence>
<dbReference type="Gene3D" id="1.10.10.10">
    <property type="entry name" value="Winged helix-like DNA-binding domain superfamily/Winged helix DNA-binding domain"/>
    <property type="match status" value="1"/>
</dbReference>
<dbReference type="SUPFAM" id="SSF46785">
    <property type="entry name" value="Winged helix' DNA-binding domain"/>
    <property type="match status" value="1"/>
</dbReference>
<dbReference type="InterPro" id="IPR029044">
    <property type="entry name" value="Nucleotide-diphossugar_trans"/>
</dbReference>
<dbReference type="KEGG" id="bliq:INP51_08540"/>
<protein>
    <submittedName>
        <fullName evidence="3">NTP transferase domain-containing protein</fullName>
    </submittedName>
</protein>
<dbReference type="InterPro" id="IPR000847">
    <property type="entry name" value="LysR_HTH_N"/>
</dbReference>
<reference evidence="3 4" key="1">
    <citation type="submission" date="2020-10" db="EMBL/GenBank/DDBJ databases">
        <title>Blautia liquoris sp.nov., isolated from the mud in a fermentation cellar used for the production of Chinese strong-flavoured liquor.</title>
        <authorList>
            <person name="Lu L."/>
        </authorList>
    </citation>
    <scope>NUCLEOTIDE SEQUENCE [LARGE SCALE GENOMIC DNA]</scope>
    <source>
        <strain evidence="3 4">LZLJ-3</strain>
    </source>
</reference>
<organism evidence="3 4">
    <name type="scientific">Blautia liquoris</name>
    <dbReference type="NCBI Taxonomy" id="2779518"/>
    <lineage>
        <taxon>Bacteria</taxon>
        <taxon>Bacillati</taxon>
        <taxon>Bacillota</taxon>
        <taxon>Clostridia</taxon>
        <taxon>Lachnospirales</taxon>
        <taxon>Lachnospiraceae</taxon>
        <taxon>Blautia</taxon>
    </lineage>
</organism>
<dbReference type="InterPro" id="IPR025877">
    <property type="entry name" value="MobA-like_NTP_Trfase"/>
</dbReference>
<dbReference type="GO" id="GO:0003700">
    <property type="term" value="F:DNA-binding transcription factor activity"/>
    <property type="evidence" value="ECO:0007669"/>
    <property type="project" value="InterPro"/>
</dbReference>
<dbReference type="Pfam" id="PF12804">
    <property type="entry name" value="NTP_transf_3"/>
    <property type="match status" value="1"/>
</dbReference>
<feature type="domain" description="MobA-like NTP transferase" evidence="2">
    <location>
        <begin position="26"/>
        <end position="164"/>
    </location>
</feature>
<keyword evidence="3" id="KW-0808">Transferase</keyword>
<evidence type="ECO:0000259" key="1">
    <source>
        <dbReference type="Pfam" id="PF00126"/>
    </source>
</evidence>
<dbReference type="InterPro" id="IPR036388">
    <property type="entry name" value="WH-like_DNA-bd_sf"/>
</dbReference>
<evidence type="ECO:0000259" key="2">
    <source>
        <dbReference type="Pfam" id="PF12804"/>
    </source>
</evidence>
<evidence type="ECO:0000313" key="3">
    <source>
        <dbReference type="EMBL" id="QOV18103.1"/>
    </source>
</evidence>
<dbReference type="RefSeq" id="WP_193734465.1">
    <property type="nucleotide sequence ID" value="NZ_CP063304.1"/>
</dbReference>
<gene>
    <name evidence="3" type="ORF">INP51_08540</name>
</gene>
<evidence type="ECO:0000313" key="4">
    <source>
        <dbReference type="Proteomes" id="UP000593601"/>
    </source>
</evidence>
<dbReference type="EMBL" id="CP063304">
    <property type="protein sequence ID" value="QOV18103.1"/>
    <property type="molecule type" value="Genomic_DNA"/>
</dbReference>
<name>A0A7M2RCQ8_9FIRM</name>
<dbReference type="Gene3D" id="3.90.550.10">
    <property type="entry name" value="Spore Coat Polysaccharide Biosynthesis Protein SpsA, Chain A"/>
    <property type="match status" value="1"/>
</dbReference>
<dbReference type="AlphaFoldDB" id="A0A7M2RCQ8"/>
<dbReference type="Proteomes" id="UP000593601">
    <property type="component" value="Chromosome"/>
</dbReference>
<proteinExistence type="predicted"/>
<keyword evidence="4" id="KW-1185">Reference proteome</keyword>
<accession>A0A7M2RCQ8</accession>
<dbReference type="PANTHER" id="PTHR43777:SF1">
    <property type="entry name" value="MOLYBDENUM COFACTOR CYTIDYLYLTRANSFERASE"/>
    <property type="match status" value="1"/>
</dbReference>
<dbReference type="InterPro" id="IPR036390">
    <property type="entry name" value="WH_DNA-bd_sf"/>
</dbReference>
<dbReference type="Pfam" id="PF00126">
    <property type="entry name" value="HTH_1"/>
    <property type="match status" value="1"/>
</dbReference>
<feature type="domain" description="HTH lysR-type" evidence="1">
    <location>
        <begin position="224"/>
        <end position="283"/>
    </location>
</feature>
<dbReference type="GO" id="GO:0016779">
    <property type="term" value="F:nucleotidyltransferase activity"/>
    <property type="evidence" value="ECO:0007669"/>
    <property type="project" value="UniProtKB-ARBA"/>
</dbReference>
<dbReference type="PANTHER" id="PTHR43777">
    <property type="entry name" value="MOLYBDENUM COFACTOR CYTIDYLYLTRANSFERASE"/>
    <property type="match status" value="1"/>
</dbReference>
<dbReference type="SUPFAM" id="SSF53448">
    <property type="entry name" value="Nucleotide-diphospho-sugar transferases"/>
    <property type="match status" value="1"/>
</dbReference>